<accession>A0ABM8UEC0</accession>
<reference evidence="2 3" key="1">
    <citation type="submission" date="2021-04" db="EMBL/GenBank/DDBJ databases">
        <authorList>
            <person name="Rodrigo-Torres L."/>
            <person name="Arahal R. D."/>
            <person name="Lucena T."/>
        </authorList>
    </citation>
    <scope>NUCLEOTIDE SEQUENCE [LARGE SCALE GENOMIC DNA]</scope>
    <source>
        <strain evidence="2 3">CECT 30171</strain>
    </source>
</reference>
<feature type="compositionally biased region" description="Pro residues" evidence="1">
    <location>
        <begin position="125"/>
        <end position="138"/>
    </location>
</feature>
<feature type="compositionally biased region" description="Basic and acidic residues" evidence="1">
    <location>
        <begin position="213"/>
        <end position="235"/>
    </location>
</feature>
<feature type="region of interest" description="Disordered" evidence="1">
    <location>
        <begin position="110"/>
        <end position="259"/>
    </location>
</feature>
<evidence type="ECO:0000313" key="3">
    <source>
        <dbReference type="Proteomes" id="UP000680116"/>
    </source>
</evidence>
<organism evidence="2 3">
    <name type="scientific">Novilysobacter luteus</name>
    <dbReference type="NCBI Taxonomy" id="2822368"/>
    <lineage>
        <taxon>Bacteria</taxon>
        <taxon>Pseudomonadati</taxon>
        <taxon>Pseudomonadota</taxon>
        <taxon>Gammaproteobacteria</taxon>
        <taxon>Lysobacterales</taxon>
        <taxon>Lysobacteraceae</taxon>
        <taxon>Novilysobacter</taxon>
    </lineage>
</organism>
<evidence type="ECO:0000313" key="2">
    <source>
        <dbReference type="EMBL" id="CAG4971583.1"/>
    </source>
</evidence>
<dbReference type="EMBL" id="OU015430">
    <property type="protein sequence ID" value="CAG4971583.1"/>
    <property type="molecule type" value="Genomic_DNA"/>
</dbReference>
<feature type="compositionally biased region" description="Low complexity" evidence="1">
    <location>
        <begin position="165"/>
        <end position="178"/>
    </location>
</feature>
<feature type="compositionally biased region" description="Pro residues" evidence="1">
    <location>
        <begin position="179"/>
        <end position="199"/>
    </location>
</feature>
<feature type="compositionally biased region" description="Low complexity" evidence="1">
    <location>
        <begin position="200"/>
        <end position="211"/>
    </location>
</feature>
<dbReference type="RefSeq" id="WP_215219944.1">
    <property type="nucleotide sequence ID" value="NZ_OU015430.1"/>
</dbReference>
<evidence type="ECO:0000256" key="1">
    <source>
        <dbReference type="SAM" id="MobiDB-lite"/>
    </source>
</evidence>
<dbReference type="Proteomes" id="UP000680116">
    <property type="component" value="Chromosome"/>
</dbReference>
<name>A0ABM8UEC0_9GAMM</name>
<feature type="region of interest" description="Disordered" evidence="1">
    <location>
        <begin position="83"/>
        <end position="102"/>
    </location>
</feature>
<proteinExistence type="predicted"/>
<keyword evidence="3" id="KW-1185">Reference proteome</keyword>
<protein>
    <submittedName>
        <fullName evidence="2">Uncharacterized protein</fullName>
    </submittedName>
</protein>
<sequence length="322" mass="33221">MTILPNDPLSAEERALADQLARSAPGRLPPPAVDAAILHAAHAASRPRATSRRPRWPAVAGIAATLVLAIGIAWQLRPLSEAPDVQEEHAGGEAATQAPAPTVAMIEPDEPAASRREPGPAQPVSEPPPGFAPPPAEPPRADNSRRVFVLPTGQPPAIEPPARESPAVALPAPVAPLSVPVPSPAPPAPPPAPPAPPVPTGASAPSTAAAAHDAARQEAAQRKAVEQASRMERRASAAPPPAPRVGAEDAAARTSVTVVDLPPADDADLAADVWIERIRQRRDAGDLEGARASLRLLRESHPEFSLPEDLHALDDGTAPTAR</sequence>
<gene>
    <name evidence="2" type="ORF">LYB30171_01006</name>
</gene>